<protein>
    <recommendedName>
        <fullName evidence="10">Pyruvate-flavodoxin oxidoreductase</fullName>
        <ecNumber evidence="10">1.2.7.-</ecNumber>
    </recommendedName>
</protein>
<dbReference type="PROSITE" id="PS00198">
    <property type="entry name" value="4FE4S_FER_1"/>
    <property type="match status" value="2"/>
</dbReference>
<keyword evidence="7 13" id="KW-0408">Iron</keyword>
<dbReference type="Proteomes" id="UP000032266">
    <property type="component" value="Chromosome"/>
</dbReference>
<reference evidence="15 16" key="1">
    <citation type="submission" date="2014-01" db="EMBL/GenBank/DDBJ databases">
        <title>Full genme sequencing of cellulolytic bacterium Gynuella sunshinyii YC6258T gen. nov., sp. nov.</title>
        <authorList>
            <person name="Khan H."/>
            <person name="Chung E.J."/>
            <person name="Chung Y.R."/>
        </authorList>
    </citation>
    <scope>NUCLEOTIDE SEQUENCE [LARGE SCALE GENOMIC DNA]</scope>
    <source>
        <strain evidence="15 16">YC6258</strain>
    </source>
</reference>
<feature type="binding site" evidence="11">
    <location>
        <position position="856"/>
    </location>
    <ligand>
        <name>thiamine diphosphate</name>
        <dbReference type="ChEBI" id="CHEBI:58937"/>
    </ligand>
</feature>
<dbReference type="GO" id="GO:0030976">
    <property type="term" value="F:thiamine pyrophosphate binding"/>
    <property type="evidence" value="ECO:0007669"/>
    <property type="project" value="InterPro"/>
</dbReference>
<dbReference type="InterPro" id="IPR019456">
    <property type="entry name" value="Pyrv-flavodox_OxRtase_EKR"/>
</dbReference>
<comment type="function">
    <text evidence="10">Oxidoreductase required for the transfer of electrons from pyruvate to flavodoxin.</text>
</comment>
<keyword evidence="5 10" id="KW-0249">Electron transport</keyword>
<dbReference type="InterPro" id="IPR029061">
    <property type="entry name" value="THDP-binding"/>
</dbReference>
<dbReference type="InterPro" id="IPR002880">
    <property type="entry name" value="Pyrv_Fd/Flavodoxin_OxRdtase_N"/>
</dbReference>
<feature type="binding site" evidence="13">
    <location>
        <position position="708"/>
    </location>
    <ligand>
        <name>[4Fe-4S] cluster</name>
        <dbReference type="ChEBI" id="CHEBI:49883"/>
        <label>2</label>
    </ligand>
</feature>
<evidence type="ECO:0000313" key="15">
    <source>
        <dbReference type="EMBL" id="AJQ97645.1"/>
    </source>
</evidence>
<evidence type="ECO:0000256" key="12">
    <source>
        <dbReference type="PIRSR" id="PIRSR000159-2"/>
    </source>
</evidence>
<dbReference type="Gene3D" id="3.40.50.920">
    <property type="match status" value="1"/>
</dbReference>
<dbReference type="SUPFAM" id="SSF52518">
    <property type="entry name" value="Thiamin diphosphate-binding fold (THDP-binding)"/>
    <property type="match status" value="2"/>
</dbReference>
<dbReference type="Gene3D" id="3.30.70.20">
    <property type="match status" value="1"/>
</dbReference>
<feature type="site" description="Important for catalytic activity" evidence="12">
    <location>
        <position position="34"/>
    </location>
</feature>
<dbReference type="InterPro" id="IPR009014">
    <property type="entry name" value="Transketo_C/PFOR_II"/>
</dbReference>
<dbReference type="GO" id="GO:0051539">
    <property type="term" value="F:4 iron, 4 sulfur cluster binding"/>
    <property type="evidence" value="ECO:0007669"/>
    <property type="project" value="UniProtKB-KW"/>
</dbReference>
<feature type="domain" description="4Fe-4S ferredoxin-type" evidence="14">
    <location>
        <begin position="745"/>
        <end position="775"/>
    </location>
</feature>
<keyword evidence="8 13" id="KW-0411">Iron-sulfur</keyword>
<dbReference type="OrthoDB" id="9794954at2"/>
<dbReference type="InterPro" id="IPR017900">
    <property type="entry name" value="4Fe4S_Fe_S_CS"/>
</dbReference>
<evidence type="ECO:0000256" key="1">
    <source>
        <dbReference type="ARBA" id="ARBA00009032"/>
    </source>
</evidence>
<evidence type="ECO:0000256" key="5">
    <source>
        <dbReference type="ARBA" id="ARBA00022982"/>
    </source>
</evidence>
<evidence type="ECO:0000256" key="9">
    <source>
        <dbReference type="ARBA" id="ARBA00048963"/>
    </source>
</evidence>
<dbReference type="InterPro" id="IPR011895">
    <property type="entry name" value="Pyrv_flavodox_OxRed"/>
</dbReference>
<evidence type="ECO:0000256" key="7">
    <source>
        <dbReference type="ARBA" id="ARBA00023004"/>
    </source>
</evidence>
<keyword evidence="15" id="KW-0670">Pyruvate</keyword>
<feature type="binding site" evidence="11">
    <location>
        <position position="34"/>
    </location>
    <ligand>
        <name>pyruvate</name>
        <dbReference type="ChEBI" id="CHEBI:15361"/>
    </ligand>
</feature>
<organism evidence="15 16">
    <name type="scientific">Gynuella sunshinyii YC6258</name>
    <dbReference type="NCBI Taxonomy" id="1445510"/>
    <lineage>
        <taxon>Bacteria</taxon>
        <taxon>Pseudomonadati</taxon>
        <taxon>Pseudomonadota</taxon>
        <taxon>Gammaproteobacteria</taxon>
        <taxon>Oceanospirillales</taxon>
        <taxon>Saccharospirillaceae</taxon>
        <taxon>Gynuella</taxon>
    </lineage>
</organism>
<dbReference type="RefSeq" id="WP_044619344.1">
    <property type="nucleotide sequence ID" value="NZ_CP007142.1"/>
</dbReference>
<accession>A0A0C5VEC3</accession>
<dbReference type="Gene3D" id="3.40.920.10">
    <property type="entry name" value="Pyruvate-ferredoxin oxidoreductase, PFOR, domain III"/>
    <property type="match status" value="1"/>
</dbReference>
<keyword evidence="3 13" id="KW-0004">4Fe-4S</keyword>
<dbReference type="GO" id="GO:0006979">
    <property type="term" value="P:response to oxidative stress"/>
    <property type="evidence" value="ECO:0007669"/>
    <property type="project" value="TreeGrafter"/>
</dbReference>
<dbReference type="Pfam" id="PF10371">
    <property type="entry name" value="EKR"/>
    <property type="match status" value="1"/>
</dbReference>
<dbReference type="GO" id="GO:0044281">
    <property type="term" value="P:small molecule metabolic process"/>
    <property type="evidence" value="ECO:0007669"/>
    <property type="project" value="UniProtKB-ARBA"/>
</dbReference>
<feature type="binding site" evidence="13">
    <location>
        <position position="698"/>
    </location>
    <ligand>
        <name>[4Fe-4S] cluster</name>
        <dbReference type="ChEBI" id="CHEBI:49883"/>
        <label>1</label>
    </ligand>
</feature>
<evidence type="ECO:0000259" key="14">
    <source>
        <dbReference type="PROSITE" id="PS51379"/>
    </source>
</evidence>
<evidence type="ECO:0000256" key="6">
    <source>
        <dbReference type="ARBA" id="ARBA00023002"/>
    </source>
</evidence>
<feature type="site" description="Important for catalytic activity" evidence="12">
    <location>
        <position position="117"/>
    </location>
</feature>
<dbReference type="HOGENOM" id="CLU_002569_0_0_6"/>
<name>A0A0C5VEC3_9GAMM</name>
<feature type="binding site" evidence="11">
    <location>
        <position position="67"/>
    </location>
    <ligand>
        <name>thiamine diphosphate</name>
        <dbReference type="ChEBI" id="CHEBI:58937"/>
    </ligand>
</feature>
<feature type="binding site" evidence="11">
    <location>
        <position position="117"/>
    </location>
    <ligand>
        <name>pyruvate</name>
        <dbReference type="ChEBI" id="CHEBI:15361"/>
    </ligand>
</feature>
<keyword evidence="2 10" id="KW-0813">Transport</keyword>
<dbReference type="GO" id="GO:0043873">
    <property type="term" value="F:pyruvate-flavodoxin oxidoreductase activity"/>
    <property type="evidence" value="ECO:0007669"/>
    <property type="project" value="RHEA"/>
</dbReference>
<dbReference type="Gene3D" id="3.40.50.970">
    <property type="match status" value="2"/>
</dbReference>
<dbReference type="EMBL" id="CP007142">
    <property type="protein sequence ID" value="AJQ97645.1"/>
    <property type="molecule type" value="Genomic_DNA"/>
</dbReference>
<gene>
    <name evidence="15" type="ORF">YC6258_05617</name>
</gene>
<evidence type="ECO:0000256" key="4">
    <source>
        <dbReference type="ARBA" id="ARBA00022723"/>
    </source>
</evidence>
<dbReference type="PANTHER" id="PTHR32154:SF0">
    <property type="entry name" value="PYRUVATE-FLAVODOXIN OXIDOREDUCTASE-RELATED"/>
    <property type="match status" value="1"/>
</dbReference>
<dbReference type="CDD" id="cd07034">
    <property type="entry name" value="TPP_PYR_PFOR_IOR-alpha_like"/>
    <property type="match status" value="1"/>
</dbReference>
<evidence type="ECO:0000256" key="13">
    <source>
        <dbReference type="PIRSR" id="PIRSR000159-50"/>
    </source>
</evidence>
<feature type="binding site" evidence="13">
    <location>
        <position position="856"/>
    </location>
    <ligand>
        <name>[4Fe-4S] cluster</name>
        <dbReference type="ChEBI" id="CHEBI:49883"/>
        <label>3</label>
    </ligand>
</feature>
<dbReference type="InterPro" id="IPR019752">
    <property type="entry name" value="Pyrv/ketoisovalerate_OxRed_cat"/>
</dbReference>
<evidence type="ECO:0000256" key="8">
    <source>
        <dbReference type="ARBA" id="ARBA00023014"/>
    </source>
</evidence>
<dbReference type="CDD" id="cd03377">
    <property type="entry name" value="TPP_PFOR_PNO"/>
    <property type="match status" value="1"/>
</dbReference>
<dbReference type="Pfam" id="PF01855">
    <property type="entry name" value="POR_N"/>
    <property type="match status" value="1"/>
</dbReference>
<dbReference type="NCBIfam" id="TIGR02176">
    <property type="entry name" value="pyruv_ox_red"/>
    <property type="match status" value="1"/>
</dbReference>
<dbReference type="InterPro" id="IPR002869">
    <property type="entry name" value="Pyrv_flavodox_OxRed_cen"/>
</dbReference>
<sequence length="1194" mass="132725">MAKTKLRQVTIDGGEATAYVAYRVNEVCAIYPITPSSPMAEFADQWASQDIKNIWGEVPLIAEMQSEGGAAGTVHGALQTGALTTTFTASQGLMLMIPNMYKIAGELTPAVFHVAARSLAAQGLSIFGDHQDVMAVRMTGFAQLASSTVQECHDMALVAQSATLKSRVPVVHFFDGFRTSHEVSKITLLEDRHIRAMIDDKLVFAHRLRALNPDRPHMRGTAQNPDTYFQGRESVNNYYRDAIGIYEETLEQFATLTGRRYQLFEYYGNPKAERVIVIMGSGAETAISTADYLNQNGDSVGVLKVRLYRPFSARHFLAALPAQVKRIAVLDRTKEPGCEGEPLYKDVVTELAQAIVRGERKTMPTVIGGRYGLSSKEFTPAMVARVFAELLQEKPKNDFTIGIIDDRSHTSLDDVEALDIEPEDTVRALFFGLGSDGTVGANKNSIKIIGDEEGYFAQGYFVYDSKKAGSMTTSHLRFGPHPIQAPYLIQSAGFIACHQFNFIDHVEMLDRARRGATFLLNSPYDKDEVWDKLPRHVQQDIINKDIQFYVIDGAKVARSVGMGRRINTVMQTCFFALSGVMEKDQAIEKIKQAAKKTYSRKGEEIVKRNFAAIDQALAHLQQVNYPKQVTSEYDPDPMAAFEQAPDFVKQVTSEIIHGRGDLIPVSLLPDDGTFPTATTKWEKRNIAQDIPIWEPSLCIQCGNCSIVCPHAAIRAKFYNEEVLTDAPEAFRSAEVSARGFPDIRYTLQVYPEDCTGCGLCVRACPAQDPMDEHHHAINMADKETWLSTEKAGLQFFEQLPYNDRNRVDFSNVRGVQYLQPLFEFSGACSGCGETPYLKLISQLFGDRSLIANATGCSSIYGGNLPTTPWSQNSEGKGPAWANSLFEDNAEFGFGYRLTVDQHTRLAQTRLQELASEIGPDLVAQTLNAPQTLESEIIQQRRRVAGIREKLEQLDNPKAQELLSVIDHLVRRSIWIVGGDGWAYDIGYGGVDHVLASGRNVNVLVMDTEVYSNTGGQASKATPIGAVAKFAAGGKVVPQKDLSLQAIAYGNVYVARVALGANPQQTLQAFREAERYDGPSLIIAYSHCIEHGINMDEGLEQQRLAVKAGYWPLYRYNPALHSAGKNPFILDSLRPTIDVKDYAYRENRYKVLRDRNPEEADRLMQLAQQVVNQKWSVYEEMATRSADEFIPDTRM</sequence>
<dbReference type="PROSITE" id="PS51379">
    <property type="entry name" value="4FE4S_FER_2"/>
    <property type="match status" value="2"/>
</dbReference>
<feature type="binding site" evidence="11">
    <location>
        <begin position="1007"/>
        <end position="1012"/>
    </location>
    <ligand>
        <name>thiamine diphosphate</name>
        <dbReference type="ChEBI" id="CHEBI:58937"/>
    </ligand>
</feature>
<feature type="site" description="Important for catalytic activity" evidence="12">
    <location>
        <position position="67"/>
    </location>
</feature>
<feature type="domain" description="4Fe-4S ferredoxin-type" evidence="14">
    <location>
        <begin position="689"/>
        <end position="718"/>
    </location>
</feature>
<evidence type="ECO:0000313" key="16">
    <source>
        <dbReference type="Proteomes" id="UP000032266"/>
    </source>
</evidence>
<dbReference type="STRING" id="1445510.YC6258_05617"/>
<dbReference type="InterPro" id="IPR050722">
    <property type="entry name" value="Pyruvate:ferred/Flavod_OxRd"/>
</dbReference>
<dbReference type="Gene3D" id="4.10.780.10">
    <property type="entry name" value="Pyruvate-flavodoxin oxidoreductase, EKR domain"/>
    <property type="match status" value="1"/>
</dbReference>
<dbReference type="KEGG" id="gsn:YC6258_05617"/>
<feature type="binding site" evidence="11">
    <location>
        <begin position="978"/>
        <end position="981"/>
    </location>
    <ligand>
        <name>thiamine diphosphate</name>
        <dbReference type="ChEBI" id="CHEBI:58937"/>
    </ligand>
</feature>
<feature type="binding site" evidence="13">
    <location>
        <position position="760"/>
    </location>
    <ligand>
        <name>[4Fe-4S] cluster</name>
        <dbReference type="ChEBI" id="CHEBI:49883"/>
        <label>2</label>
    </ligand>
</feature>
<dbReference type="InterPro" id="IPR033412">
    <property type="entry name" value="PFOR_II"/>
</dbReference>
<dbReference type="InterPro" id="IPR011766">
    <property type="entry name" value="TPP_enzyme_TPP-bd"/>
</dbReference>
<feature type="binding site" evidence="13">
    <location>
        <position position="764"/>
    </location>
    <ligand>
        <name>[4Fe-4S] cluster</name>
        <dbReference type="ChEBI" id="CHEBI:49883"/>
        <label>1</label>
    </ligand>
</feature>
<keyword evidence="6 10" id="KW-0560">Oxidoreductase</keyword>
<keyword evidence="16" id="KW-1185">Reference proteome</keyword>
<feature type="binding site" evidence="13">
    <location>
        <position position="757"/>
    </location>
    <ligand>
        <name>[4Fe-4S] cluster</name>
        <dbReference type="ChEBI" id="CHEBI:49883"/>
        <label>2</label>
    </ligand>
</feature>
<comment type="similarity">
    <text evidence="1 10">Belongs to the pyruvate:ferredoxin/flavodoxin oxidoreductase family.</text>
</comment>
<dbReference type="GO" id="GO:0022900">
    <property type="term" value="P:electron transport chain"/>
    <property type="evidence" value="ECO:0007669"/>
    <property type="project" value="InterPro"/>
</dbReference>
<dbReference type="SUPFAM" id="SSF54862">
    <property type="entry name" value="4Fe-4S ferredoxins"/>
    <property type="match status" value="1"/>
</dbReference>
<evidence type="ECO:0000256" key="3">
    <source>
        <dbReference type="ARBA" id="ARBA00022485"/>
    </source>
</evidence>
<dbReference type="PATRIC" id="fig|1445510.3.peg.5582"/>
<dbReference type="FunFam" id="3.40.50.970:FF:000012">
    <property type="entry name" value="Pyruvate:ferredoxin (Flavodoxin) oxidoreductase"/>
    <property type="match status" value="1"/>
</dbReference>
<feature type="binding site" evidence="13">
    <location>
        <position position="831"/>
    </location>
    <ligand>
        <name>[4Fe-4S] cluster</name>
        <dbReference type="ChEBI" id="CHEBI:49883"/>
        <label>3</label>
    </ligand>
</feature>
<feature type="binding site" evidence="13">
    <location>
        <position position="1087"/>
    </location>
    <ligand>
        <name>[4Fe-4S] cluster</name>
        <dbReference type="ChEBI" id="CHEBI:49883"/>
        <label>3</label>
    </ligand>
</feature>
<evidence type="ECO:0000256" key="11">
    <source>
        <dbReference type="PIRSR" id="PIRSR000159-1"/>
    </source>
</evidence>
<feature type="site" description="Important for catalytic activity" evidence="12">
    <location>
        <position position="1012"/>
    </location>
</feature>
<dbReference type="SUPFAM" id="SSF52922">
    <property type="entry name" value="TK C-terminal domain-like"/>
    <property type="match status" value="1"/>
</dbReference>
<evidence type="ECO:0000256" key="2">
    <source>
        <dbReference type="ARBA" id="ARBA00022448"/>
    </source>
</evidence>
<dbReference type="Pfam" id="PF01558">
    <property type="entry name" value="POR"/>
    <property type="match status" value="1"/>
</dbReference>
<dbReference type="PIRSF" id="PIRSF000159">
    <property type="entry name" value="NifJ"/>
    <property type="match status" value="1"/>
</dbReference>
<dbReference type="FunFam" id="3.40.50.920:FF:000007">
    <property type="entry name" value="Pyruvate:ferredoxin (Flavodoxin) oxidoreductase"/>
    <property type="match status" value="1"/>
</dbReference>
<dbReference type="SUPFAM" id="SSF53323">
    <property type="entry name" value="Pyruvate-ferredoxin oxidoreductase, PFOR, domain III"/>
    <property type="match status" value="1"/>
</dbReference>
<dbReference type="EC" id="1.2.7.-" evidence="10"/>
<comment type="cofactor">
    <cofactor evidence="13">
        <name>[4Fe-4S] cluster</name>
        <dbReference type="ChEBI" id="CHEBI:49883"/>
    </cofactor>
    <text evidence="13">Binds 3 [4Fe-4S] clusters per subunit.</text>
</comment>
<dbReference type="PANTHER" id="PTHR32154">
    <property type="entry name" value="PYRUVATE-FLAVODOXIN OXIDOREDUCTASE-RELATED"/>
    <property type="match status" value="1"/>
</dbReference>
<dbReference type="GO" id="GO:0005506">
    <property type="term" value="F:iron ion binding"/>
    <property type="evidence" value="ECO:0007669"/>
    <property type="project" value="InterPro"/>
</dbReference>
<feature type="binding site" evidence="13">
    <location>
        <position position="754"/>
    </location>
    <ligand>
        <name>[4Fe-4S] cluster</name>
        <dbReference type="ChEBI" id="CHEBI:49883"/>
        <label>2</label>
    </ligand>
</feature>
<feature type="binding site" evidence="13">
    <location>
        <position position="701"/>
    </location>
    <ligand>
        <name>[4Fe-4S] cluster</name>
        <dbReference type="ChEBI" id="CHEBI:49883"/>
        <label>1</label>
    </ligand>
</feature>
<dbReference type="FunFam" id="3.40.920.10:FF:000001">
    <property type="entry name" value="Pyruvate:ferredoxin (Flavodoxin) oxidoreductase"/>
    <property type="match status" value="1"/>
</dbReference>
<keyword evidence="4 13" id="KW-0479">Metal-binding</keyword>
<feature type="binding site" evidence="13">
    <location>
        <position position="828"/>
    </location>
    <ligand>
        <name>[4Fe-4S] cluster</name>
        <dbReference type="ChEBI" id="CHEBI:49883"/>
        <label>3</label>
    </ligand>
</feature>
<dbReference type="FunFam" id="3.40.50.970:FF:000041">
    <property type="entry name" value="Pyruvate:ferredoxin (Flavodoxin) oxidoreductase"/>
    <property type="match status" value="1"/>
</dbReference>
<evidence type="ECO:0000256" key="10">
    <source>
        <dbReference type="PIRNR" id="PIRNR000159"/>
    </source>
</evidence>
<dbReference type="Pfam" id="PF17147">
    <property type="entry name" value="PFOR_II"/>
    <property type="match status" value="1"/>
</dbReference>
<feature type="binding site" evidence="13">
    <location>
        <position position="704"/>
    </location>
    <ligand>
        <name>[4Fe-4S] cluster</name>
        <dbReference type="ChEBI" id="CHEBI:49883"/>
        <label>1</label>
    </ligand>
</feature>
<dbReference type="SMART" id="SM00890">
    <property type="entry name" value="EKR"/>
    <property type="match status" value="1"/>
</dbReference>
<dbReference type="InterPro" id="IPR017896">
    <property type="entry name" value="4Fe4S_Fe-S-bd"/>
</dbReference>
<comment type="catalytic activity">
    <reaction evidence="9 10">
        <text>oxidized [flavodoxin] + pyruvate + CoA + 2 H(+) = reduced [flavodoxin] + acetyl-CoA + CO2</text>
        <dbReference type="Rhea" id="RHEA:44140"/>
        <dbReference type="Rhea" id="RHEA-COMP:10622"/>
        <dbReference type="Rhea" id="RHEA-COMP:10623"/>
        <dbReference type="ChEBI" id="CHEBI:15361"/>
        <dbReference type="ChEBI" id="CHEBI:15378"/>
        <dbReference type="ChEBI" id="CHEBI:16526"/>
        <dbReference type="ChEBI" id="CHEBI:57287"/>
        <dbReference type="ChEBI" id="CHEBI:57288"/>
        <dbReference type="ChEBI" id="CHEBI:57618"/>
        <dbReference type="ChEBI" id="CHEBI:58210"/>
    </reaction>
</comment>
<proteinExistence type="inferred from homology"/>
<dbReference type="InterPro" id="IPR037112">
    <property type="entry name" value="Pyrv-flavodox_OxR_EKR_sf"/>
</dbReference>
<dbReference type="AlphaFoldDB" id="A0A0C5VEC3"/>
<dbReference type="Pfam" id="PF02775">
    <property type="entry name" value="TPP_enzyme_C"/>
    <property type="match status" value="1"/>
</dbReference>
<feature type="binding site" evidence="11">
    <location>
        <position position="833"/>
    </location>
    <ligand>
        <name>thiamine diphosphate</name>
        <dbReference type="ChEBI" id="CHEBI:58937"/>
    </ligand>
</feature>
<dbReference type="Pfam" id="PF12838">
    <property type="entry name" value="Fer4_7"/>
    <property type="match status" value="1"/>
</dbReference>
<dbReference type="FunFam" id="3.30.70.20:FF:000022">
    <property type="entry name" value="Pyruvate:ferredoxin (Flavodoxin) oxidoreductase"/>
    <property type="match status" value="1"/>
</dbReference>